<sequence length="262" mass="28269">MHLQNVKNTLKVTMALLSVLYGSEVHADQMKLRIISGQPAEIYTAVAKKFMEANPDISVAIETVANDEEMIQALLRGKIVGDIPDVAFPGFQALGVFSENGLNTNLDDFIARDASFKSLAIQPKMIDLASYRGHVVGLPFGVSSPVFYFNADLVQKAGFDPNNIPADWDSILKISKAITALEGHPSGMYFDYYNVSGGQSFALLVLGEGGSFSRLTATMLPSMDPLAVRHSNCSAILGSPGTSRCSRTRPHRPSPPARSAYS</sequence>
<dbReference type="EMBL" id="CP104970">
    <property type="protein sequence ID" value="UXN57524.1"/>
    <property type="molecule type" value="Genomic_DNA"/>
</dbReference>
<accession>A0ACD4CVE1</accession>
<evidence type="ECO:0000313" key="1">
    <source>
        <dbReference type="EMBL" id="UXN57524.1"/>
    </source>
</evidence>
<name>A0ACD4CVE1_9HYPH</name>
<geneLocation type="plasmid" evidence="1 2">
    <name>p_unnamed3</name>
</geneLocation>
<dbReference type="Proteomes" id="UP001061991">
    <property type="component" value="Plasmid p_unnamed3"/>
</dbReference>
<reference evidence="1" key="1">
    <citation type="submission" date="2022-09" db="EMBL/GenBank/DDBJ databases">
        <title>Interaction between co-microsymbionts with complementary sets of symbiotic genes in legume-rhizobium systems.</title>
        <authorList>
            <person name="Safronova V."/>
            <person name="Sazanova A."/>
            <person name="Afonin A."/>
            <person name="Chirak E."/>
        </authorList>
    </citation>
    <scope>NUCLEOTIDE SEQUENCE</scope>
    <source>
        <strain evidence="1">A18/3m</strain>
    </source>
</reference>
<evidence type="ECO:0000313" key="2">
    <source>
        <dbReference type="Proteomes" id="UP001061991"/>
    </source>
</evidence>
<gene>
    <name evidence="1" type="ORF">N8E88_04110</name>
</gene>
<proteinExistence type="predicted"/>
<organism evidence="1 2">
    <name type="scientific">Phyllobacterium zundukense</name>
    <dbReference type="NCBI Taxonomy" id="1867719"/>
    <lineage>
        <taxon>Bacteria</taxon>
        <taxon>Pseudomonadati</taxon>
        <taxon>Pseudomonadota</taxon>
        <taxon>Alphaproteobacteria</taxon>
        <taxon>Hyphomicrobiales</taxon>
        <taxon>Phyllobacteriaceae</taxon>
        <taxon>Phyllobacterium</taxon>
    </lineage>
</organism>
<keyword evidence="1" id="KW-0614">Plasmid</keyword>
<protein>
    <submittedName>
        <fullName evidence="1">Extracellular solute-binding protein</fullName>
    </submittedName>
</protein>
<keyword evidence="2" id="KW-1185">Reference proteome</keyword>